<dbReference type="HAMAP" id="MF_00598">
    <property type="entry name" value="Smg"/>
    <property type="match status" value="1"/>
</dbReference>
<evidence type="ECO:0000256" key="1">
    <source>
        <dbReference type="HAMAP-Rule" id="MF_00598"/>
    </source>
</evidence>
<protein>
    <recommendedName>
        <fullName evidence="1">Protein Smg homolog</fullName>
    </recommendedName>
</protein>
<sequence>MTAMYDILVYLFENYYTPQACPRAEVLASKLAAAGFEHEDIDDALNWLRDLANTTERCLPLAVMRDARRDAARIYTDEEYAALGTEAIGFISFLETSGSLPPVLREILIEAAQAADHSPLTLAEIKVLALMVLWSQEAEVDHLVFEELLADDEGRLSH</sequence>
<accession>A0ABN0TUW3</accession>
<dbReference type="PANTHER" id="PTHR38692:SF1">
    <property type="entry name" value="PROTEIN SMG"/>
    <property type="match status" value="1"/>
</dbReference>
<name>A0ABN0TUW3_9BURK</name>
<comment type="caution">
    <text evidence="2">The sequence shown here is derived from an EMBL/GenBank/DDBJ whole genome shotgun (WGS) entry which is preliminary data.</text>
</comment>
<organism evidence="2 3">
    <name type="scientific">Castellaniella daejeonensis</name>
    <dbReference type="NCBI Taxonomy" id="659013"/>
    <lineage>
        <taxon>Bacteria</taxon>
        <taxon>Pseudomonadati</taxon>
        <taxon>Pseudomonadota</taxon>
        <taxon>Betaproteobacteria</taxon>
        <taxon>Burkholderiales</taxon>
        <taxon>Alcaligenaceae</taxon>
        <taxon>Castellaniella</taxon>
    </lineage>
</organism>
<proteinExistence type="inferred from homology"/>
<evidence type="ECO:0000313" key="3">
    <source>
        <dbReference type="Proteomes" id="UP001501176"/>
    </source>
</evidence>
<dbReference type="Proteomes" id="UP001501176">
    <property type="component" value="Unassembled WGS sequence"/>
</dbReference>
<evidence type="ECO:0000313" key="2">
    <source>
        <dbReference type="EMBL" id="GAA0230860.1"/>
    </source>
</evidence>
<dbReference type="InterPro" id="IPR007456">
    <property type="entry name" value="Smg"/>
</dbReference>
<comment type="similarity">
    <text evidence="1">Belongs to the Smg family.</text>
</comment>
<reference evidence="2 3" key="1">
    <citation type="journal article" date="2019" name="Int. J. Syst. Evol. Microbiol.">
        <title>The Global Catalogue of Microorganisms (GCM) 10K type strain sequencing project: providing services to taxonomists for standard genome sequencing and annotation.</title>
        <authorList>
            <consortium name="The Broad Institute Genomics Platform"/>
            <consortium name="The Broad Institute Genome Sequencing Center for Infectious Disease"/>
            <person name="Wu L."/>
            <person name="Ma J."/>
        </authorList>
    </citation>
    <scope>NUCLEOTIDE SEQUENCE [LARGE SCALE GENOMIC DNA]</scope>
    <source>
        <strain evidence="2 3">JCM 16240</strain>
    </source>
</reference>
<dbReference type="Pfam" id="PF04361">
    <property type="entry name" value="DUF494"/>
    <property type="match status" value="1"/>
</dbReference>
<dbReference type="EMBL" id="BAAAFN010000015">
    <property type="protein sequence ID" value="GAA0230860.1"/>
    <property type="molecule type" value="Genomic_DNA"/>
</dbReference>
<keyword evidence="3" id="KW-1185">Reference proteome</keyword>
<dbReference type="PANTHER" id="PTHR38692">
    <property type="entry name" value="PROTEIN SMG"/>
    <property type="match status" value="1"/>
</dbReference>
<gene>
    <name evidence="1" type="primary">smg</name>
    <name evidence="2" type="ORF">GCM10009125_19780</name>
</gene>